<accession>A0ACC2PNI8</accession>
<protein>
    <submittedName>
        <fullName evidence="1">Uncharacterized protein</fullName>
    </submittedName>
</protein>
<reference evidence="1" key="1">
    <citation type="submission" date="2023-04" db="EMBL/GenBank/DDBJ databases">
        <title>A chromosome-level genome assembly of the parasitoid wasp Eretmocerus hayati.</title>
        <authorList>
            <person name="Zhong Y."/>
            <person name="Liu S."/>
            <person name="Liu Y."/>
        </authorList>
    </citation>
    <scope>NUCLEOTIDE SEQUENCE</scope>
    <source>
        <strain evidence="1">ZJU_SS_LIU_2023</strain>
    </source>
</reference>
<evidence type="ECO:0000313" key="1">
    <source>
        <dbReference type="EMBL" id="KAJ8684678.1"/>
    </source>
</evidence>
<evidence type="ECO:0000313" key="2">
    <source>
        <dbReference type="Proteomes" id="UP001239111"/>
    </source>
</evidence>
<dbReference type="Proteomes" id="UP001239111">
    <property type="component" value="Chromosome 1"/>
</dbReference>
<organism evidence="1 2">
    <name type="scientific">Eretmocerus hayati</name>
    <dbReference type="NCBI Taxonomy" id="131215"/>
    <lineage>
        <taxon>Eukaryota</taxon>
        <taxon>Metazoa</taxon>
        <taxon>Ecdysozoa</taxon>
        <taxon>Arthropoda</taxon>
        <taxon>Hexapoda</taxon>
        <taxon>Insecta</taxon>
        <taxon>Pterygota</taxon>
        <taxon>Neoptera</taxon>
        <taxon>Endopterygota</taxon>
        <taxon>Hymenoptera</taxon>
        <taxon>Apocrita</taxon>
        <taxon>Proctotrupomorpha</taxon>
        <taxon>Chalcidoidea</taxon>
        <taxon>Aphelinidae</taxon>
        <taxon>Aphelininae</taxon>
        <taxon>Eretmocerus</taxon>
    </lineage>
</organism>
<dbReference type="EMBL" id="CM056741">
    <property type="protein sequence ID" value="KAJ8684678.1"/>
    <property type="molecule type" value="Genomic_DNA"/>
</dbReference>
<keyword evidence="2" id="KW-1185">Reference proteome</keyword>
<comment type="caution">
    <text evidence="1">The sequence shown here is derived from an EMBL/GenBank/DDBJ whole genome shotgun (WGS) entry which is preliminary data.</text>
</comment>
<name>A0ACC2PNI8_9HYME</name>
<gene>
    <name evidence="1" type="ORF">QAD02_020471</name>
</gene>
<sequence>MPKRKNTSNSCNPFAHEKLSKLLEWKHVGTHIKTELMPFSNEDCSLVEFFHSTNFANSRKAVFTAYDTQLHSNQGEELMNLANSFLAYKSDRSPTKGNVSAPNPGIGPNNYERGSSMSSEDNRVTNLLGNDSCKKVSGQRTAAAPSEEFVAPGLVENPIESISCQQRRTPPQSTVNCDGMEGMSRVSQCDVGTINLNQGENNETLSQCHSETTGGCSSDEEVDDGSSNLGQKMKYHILLSTVSTHC</sequence>
<proteinExistence type="predicted"/>